<keyword evidence="2" id="KW-0539">Nucleus</keyword>
<dbReference type="InterPro" id="IPR051992">
    <property type="entry name" value="OxStress_Response_Reg"/>
</dbReference>
<evidence type="ECO:0000256" key="1">
    <source>
        <dbReference type="ARBA" id="ARBA00004123"/>
    </source>
</evidence>
<evidence type="ECO:0000256" key="2">
    <source>
        <dbReference type="ARBA" id="ARBA00023242"/>
    </source>
</evidence>
<dbReference type="PANTHER" id="PTHR33172">
    <property type="entry name" value="OS08G0516900 PROTEIN"/>
    <property type="match status" value="1"/>
</dbReference>
<dbReference type="PANTHER" id="PTHR33172:SF104">
    <property type="entry name" value="OS02G0227100 PROTEIN"/>
    <property type="match status" value="1"/>
</dbReference>
<organism evidence="4">
    <name type="scientific">Sesamum radiatum</name>
    <name type="common">Black benniseed</name>
    <dbReference type="NCBI Taxonomy" id="300843"/>
    <lineage>
        <taxon>Eukaryota</taxon>
        <taxon>Viridiplantae</taxon>
        <taxon>Streptophyta</taxon>
        <taxon>Embryophyta</taxon>
        <taxon>Tracheophyta</taxon>
        <taxon>Spermatophyta</taxon>
        <taxon>Magnoliopsida</taxon>
        <taxon>eudicotyledons</taxon>
        <taxon>Gunneridae</taxon>
        <taxon>Pentapetalae</taxon>
        <taxon>asterids</taxon>
        <taxon>lamiids</taxon>
        <taxon>Lamiales</taxon>
        <taxon>Pedaliaceae</taxon>
        <taxon>Sesamum</taxon>
    </lineage>
</organism>
<feature type="compositionally biased region" description="Basic and acidic residues" evidence="3">
    <location>
        <begin position="1"/>
        <end position="13"/>
    </location>
</feature>
<evidence type="ECO:0008006" key="5">
    <source>
        <dbReference type="Google" id="ProtNLM"/>
    </source>
</evidence>
<feature type="region of interest" description="Disordered" evidence="3">
    <location>
        <begin position="1"/>
        <end position="55"/>
    </location>
</feature>
<feature type="region of interest" description="Disordered" evidence="3">
    <location>
        <begin position="117"/>
        <end position="153"/>
    </location>
</feature>
<protein>
    <recommendedName>
        <fullName evidence="5">Oxidative stress 3</fullName>
    </recommendedName>
</protein>
<reference evidence="4" key="1">
    <citation type="submission" date="2020-06" db="EMBL/GenBank/DDBJ databases">
        <authorList>
            <person name="Li T."/>
            <person name="Hu X."/>
            <person name="Zhang T."/>
            <person name="Song X."/>
            <person name="Zhang H."/>
            <person name="Dai N."/>
            <person name="Sheng W."/>
            <person name="Hou X."/>
            <person name="Wei L."/>
        </authorList>
    </citation>
    <scope>NUCLEOTIDE SEQUENCE</scope>
    <source>
        <strain evidence="4">G02</strain>
        <tissue evidence="4">Leaf</tissue>
    </source>
</reference>
<reference evidence="4" key="2">
    <citation type="journal article" date="2024" name="Plant">
        <title>Genomic evolution and insights into agronomic trait innovations of Sesamum species.</title>
        <authorList>
            <person name="Miao H."/>
            <person name="Wang L."/>
            <person name="Qu L."/>
            <person name="Liu H."/>
            <person name="Sun Y."/>
            <person name="Le M."/>
            <person name="Wang Q."/>
            <person name="Wei S."/>
            <person name="Zheng Y."/>
            <person name="Lin W."/>
            <person name="Duan Y."/>
            <person name="Cao H."/>
            <person name="Xiong S."/>
            <person name="Wang X."/>
            <person name="Wei L."/>
            <person name="Li C."/>
            <person name="Ma Q."/>
            <person name="Ju M."/>
            <person name="Zhao R."/>
            <person name="Li G."/>
            <person name="Mu C."/>
            <person name="Tian Q."/>
            <person name="Mei H."/>
            <person name="Zhang T."/>
            <person name="Gao T."/>
            <person name="Zhang H."/>
        </authorList>
    </citation>
    <scope>NUCLEOTIDE SEQUENCE</scope>
    <source>
        <strain evidence="4">G02</strain>
    </source>
</reference>
<sequence>MDLKESRQLRWADENSESMESSSSIDDSDDQTTELSDDANSSSSPSSSSSSPSCGPLYELADLMAQLPIKRGLSKYYDGKSRSFASFASVGSVEDLAKKEMSSCYSKRMKSCKSYGANLNNRHKFGPRPTIAKKSPKTPFSPSVPTKGAMVVN</sequence>
<comment type="subcellular location">
    <subcellularLocation>
        <location evidence="1">Nucleus</location>
    </subcellularLocation>
</comment>
<gene>
    <name evidence="4" type="ORF">Sradi_4347800</name>
</gene>
<feature type="compositionally biased region" description="Acidic residues" evidence="3">
    <location>
        <begin position="26"/>
        <end position="37"/>
    </location>
</feature>
<dbReference type="AlphaFoldDB" id="A0AAW2NMS1"/>
<evidence type="ECO:0000256" key="3">
    <source>
        <dbReference type="SAM" id="MobiDB-lite"/>
    </source>
</evidence>
<dbReference type="EMBL" id="JACGWJ010000019">
    <property type="protein sequence ID" value="KAL0345165.1"/>
    <property type="molecule type" value="Genomic_DNA"/>
</dbReference>
<evidence type="ECO:0000313" key="4">
    <source>
        <dbReference type="EMBL" id="KAL0345165.1"/>
    </source>
</evidence>
<comment type="caution">
    <text evidence="4">The sequence shown here is derived from an EMBL/GenBank/DDBJ whole genome shotgun (WGS) entry which is preliminary data.</text>
</comment>
<name>A0AAW2NMS1_SESRA</name>
<accession>A0AAW2NMS1</accession>
<feature type="compositionally biased region" description="Low complexity" evidence="3">
    <location>
        <begin position="41"/>
        <end position="53"/>
    </location>
</feature>
<dbReference type="GO" id="GO:0006950">
    <property type="term" value="P:response to stress"/>
    <property type="evidence" value="ECO:0007669"/>
    <property type="project" value="UniProtKB-ARBA"/>
</dbReference>
<proteinExistence type="predicted"/>
<dbReference type="GO" id="GO:0005634">
    <property type="term" value="C:nucleus"/>
    <property type="evidence" value="ECO:0007669"/>
    <property type="project" value="UniProtKB-SubCell"/>
</dbReference>